<dbReference type="SUPFAM" id="SSF88723">
    <property type="entry name" value="PIN domain-like"/>
    <property type="match status" value="1"/>
</dbReference>
<comment type="caution">
    <text evidence="10">The sequence shown here is derived from an EMBL/GenBank/DDBJ whole genome shotgun (WGS) entry which is preliminary data.</text>
</comment>
<dbReference type="GO" id="GO:0000287">
    <property type="term" value="F:magnesium ion binding"/>
    <property type="evidence" value="ECO:0007669"/>
    <property type="project" value="UniProtKB-UniRule"/>
</dbReference>
<evidence type="ECO:0000313" key="10">
    <source>
        <dbReference type="EMBL" id="OGD79838.1"/>
    </source>
</evidence>
<evidence type="ECO:0000259" key="9">
    <source>
        <dbReference type="Pfam" id="PF01850"/>
    </source>
</evidence>
<comment type="function">
    <text evidence="8">Toxic component of a toxin-antitoxin (TA) system. An RNase.</text>
</comment>
<dbReference type="GO" id="GO:0016787">
    <property type="term" value="F:hydrolase activity"/>
    <property type="evidence" value="ECO:0007669"/>
    <property type="project" value="UniProtKB-KW"/>
</dbReference>
<dbReference type="EC" id="3.1.-.-" evidence="8"/>
<keyword evidence="5 8" id="KW-0378">Hydrolase</keyword>
<feature type="domain" description="PIN" evidence="9">
    <location>
        <begin position="2"/>
        <end position="114"/>
    </location>
</feature>
<keyword evidence="4 8" id="KW-0479">Metal-binding</keyword>
<evidence type="ECO:0000256" key="6">
    <source>
        <dbReference type="ARBA" id="ARBA00022842"/>
    </source>
</evidence>
<evidence type="ECO:0000256" key="4">
    <source>
        <dbReference type="ARBA" id="ARBA00022723"/>
    </source>
</evidence>
<dbReference type="GO" id="GO:0090729">
    <property type="term" value="F:toxin activity"/>
    <property type="evidence" value="ECO:0007669"/>
    <property type="project" value="UniProtKB-KW"/>
</dbReference>
<evidence type="ECO:0000256" key="2">
    <source>
        <dbReference type="ARBA" id="ARBA00022649"/>
    </source>
</evidence>
<evidence type="ECO:0000256" key="3">
    <source>
        <dbReference type="ARBA" id="ARBA00022722"/>
    </source>
</evidence>
<evidence type="ECO:0000256" key="7">
    <source>
        <dbReference type="ARBA" id="ARBA00038093"/>
    </source>
</evidence>
<dbReference type="EMBL" id="MFAM01000007">
    <property type="protein sequence ID" value="OGD79838.1"/>
    <property type="molecule type" value="Genomic_DNA"/>
</dbReference>
<dbReference type="AlphaFoldDB" id="A0A1F5FJK9"/>
<dbReference type="PANTHER" id="PTHR33653">
    <property type="entry name" value="RIBONUCLEASE VAPC2"/>
    <property type="match status" value="1"/>
</dbReference>
<name>A0A1F5FJK9_9BACT</name>
<dbReference type="InterPro" id="IPR029060">
    <property type="entry name" value="PIN-like_dom_sf"/>
</dbReference>
<keyword evidence="8" id="KW-0800">Toxin</keyword>
<dbReference type="InterPro" id="IPR002716">
    <property type="entry name" value="PIN_dom"/>
</dbReference>
<protein>
    <recommendedName>
        <fullName evidence="8">Ribonuclease VapC</fullName>
        <shortName evidence="8">RNase VapC</shortName>
        <ecNumber evidence="8">3.1.-.-</ecNumber>
    </recommendedName>
    <alternativeName>
        <fullName evidence="8">Toxin VapC</fullName>
    </alternativeName>
</protein>
<keyword evidence="3 8" id="KW-0540">Nuclease</keyword>
<dbReference type="InterPro" id="IPR050556">
    <property type="entry name" value="Type_II_TA_system_RNase"/>
</dbReference>
<dbReference type="Pfam" id="PF01850">
    <property type="entry name" value="PIN"/>
    <property type="match status" value="1"/>
</dbReference>
<evidence type="ECO:0000256" key="5">
    <source>
        <dbReference type="ARBA" id="ARBA00022801"/>
    </source>
</evidence>
<evidence type="ECO:0000256" key="1">
    <source>
        <dbReference type="ARBA" id="ARBA00001946"/>
    </source>
</evidence>
<proteinExistence type="inferred from homology"/>
<gene>
    <name evidence="8" type="primary">vapC</name>
    <name evidence="10" type="ORF">A2368_04645</name>
</gene>
<dbReference type="Gene3D" id="3.40.50.1010">
    <property type="entry name" value="5'-nuclease"/>
    <property type="match status" value="1"/>
</dbReference>
<dbReference type="InterPro" id="IPR022907">
    <property type="entry name" value="VapC_family"/>
</dbReference>
<reference evidence="10 11" key="1">
    <citation type="journal article" date="2016" name="Nat. Commun.">
        <title>Thousands of microbial genomes shed light on interconnected biogeochemical processes in an aquifer system.</title>
        <authorList>
            <person name="Anantharaman K."/>
            <person name="Brown C.T."/>
            <person name="Hug L.A."/>
            <person name="Sharon I."/>
            <person name="Castelle C.J."/>
            <person name="Probst A.J."/>
            <person name="Thomas B.C."/>
            <person name="Singh A."/>
            <person name="Wilkins M.J."/>
            <person name="Karaoz U."/>
            <person name="Brodie E.L."/>
            <person name="Williams K.H."/>
            <person name="Hubbard S.S."/>
            <person name="Banfield J.F."/>
        </authorList>
    </citation>
    <scope>NUCLEOTIDE SEQUENCE [LARGE SCALE GENOMIC DNA]</scope>
</reference>
<keyword evidence="6 8" id="KW-0460">Magnesium</keyword>
<dbReference type="GO" id="GO:0004540">
    <property type="term" value="F:RNA nuclease activity"/>
    <property type="evidence" value="ECO:0007669"/>
    <property type="project" value="InterPro"/>
</dbReference>
<feature type="binding site" evidence="8">
    <location>
        <position position="94"/>
    </location>
    <ligand>
        <name>Mg(2+)</name>
        <dbReference type="ChEBI" id="CHEBI:18420"/>
    </ligand>
</feature>
<accession>A0A1F5FJK9</accession>
<evidence type="ECO:0000256" key="8">
    <source>
        <dbReference type="HAMAP-Rule" id="MF_00265"/>
    </source>
</evidence>
<dbReference type="PANTHER" id="PTHR33653:SF1">
    <property type="entry name" value="RIBONUCLEASE VAPC2"/>
    <property type="match status" value="1"/>
</dbReference>
<sequence>MVVLDTCVIIDHLRRREGESALVSVFKKHREQRWAVSVVTIQELYEGRSTRSEAGESSLLATLSLFEVLAYNTEVASLAGKIARDREELMDFADAAIAATAVVNEAGLYTLNRKHFQMVPSLELVEL</sequence>
<comment type="similarity">
    <text evidence="7 8">Belongs to the PINc/VapC protein family.</text>
</comment>
<feature type="binding site" evidence="8">
    <location>
        <position position="5"/>
    </location>
    <ligand>
        <name>Mg(2+)</name>
        <dbReference type="ChEBI" id="CHEBI:18420"/>
    </ligand>
</feature>
<comment type="cofactor">
    <cofactor evidence="1 8">
        <name>Mg(2+)</name>
        <dbReference type="ChEBI" id="CHEBI:18420"/>
    </cofactor>
</comment>
<organism evidence="10 11">
    <name type="scientific">Candidatus Collierbacteria bacterium RIFOXYB1_FULL_49_13</name>
    <dbReference type="NCBI Taxonomy" id="1817728"/>
    <lineage>
        <taxon>Bacteria</taxon>
        <taxon>Candidatus Collieribacteriota</taxon>
    </lineage>
</organism>
<dbReference type="HAMAP" id="MF_00265">
    <property type="entry name" value="VapC_Nob1"/>
    <property type="match status" value="1"/>
</dbReference>
<dbReference type="Proteomes" id="UP000176682">
    <property type="component" value="Unassembled WGS sequence"/>
</dbReference>
<keyword evidence="2 8" id="KW-1277">Toxin-antitoxin system</keyword>
<evidence type="ECO:0000313" key="11">
    <source>
        <dbReference type="Proteomes" id="UP000176682"/>
    </source>
</evidence>